<evidence type="ECO:0000259" key="2">
    <source>
        <dbReference type="Pfam" id="PF01757"/>
    </source>
</evidence>
<feature type="transmembrane region" description="Helical" evidence="1">
    <location>
        <begin position="225"/>
        <end position="245"/>
    </location>
</feature>
<dbReference type="EMBL" id="JACHIN010000006">
    <property type="protein sequence ID" value="MBB5079429.1"/>
    <property type="molecule type" value="Genomic_DNA"/>
</dbReference>
<feature type="transmembrane region" description="Helical" evidence="1">
    <location>
        <begin position="21"/>
        <end position="38"/>
    </location>
</feature>
<feature type="transmembrane region" description="Helical" evidence="1">
    <location>
        <begin position="257"/>
        <end position="277"/>
    </location>
</feature>
<evidence type="ECO:0000313" key="4">
    <source>
        <dbReference type="Proteomes" id="UP000568380"/>
    </source>
</evidence>
<dbReference type="GO" id="GO:0016747">
    <property type="term" value="F:acyltransferase activity, transferring groups other than amino-acyl groups"/>
    <property type="evidence" value="ECO:0007669"/>
    <property type="project" value="InterPro"/>
</dbReference>
<protein>
    <recommendedName>
        <fullName evidence="2">Acyltransferase 3 domain-containing protein</fullName>
    </recommendedName>
</protein>
<name>A0A7W8A5K9_9ACTN</name>
<feature type="domain" description="Acyltransferase 3" evidence="2">
    <location>
        <begin position="19"/>
        <end position="380"/>
    </location>
</feature>
<reference evidence="3 4" key="1">
    <citation type="submission" date="2020-08" db="EMBL/GenBank/DDBJ databases">
        <title>Genomic Encyclopedia of Type Strains, Phase IV (KMG-IV): sequencing the most valuable type-strain genomes for metagenomic binning, comparative biology and taxonomic classification.</title>
        <authorList>
            <person name="Goeker M."/>
        </authorList>
    </citation>
    <scope>NUCLEOTIDE SEQUENCE [LARGE SCALE GENOMIC DNA]</scope>
    <source>
        <strain evidence="3 4">DSM 45385</strain>
    </source>
</reference>
<keyword evidence="1" id="KW-0472">Membrane</keyword>
<dbReference type="InterPro" id="IPR002656">
    <property type="entry name" value="Acyl_transf_3_dom"/>
</dbReference>
<proteinExistence type="predicted"/>
<dbReference type="Pfam" id="PF01757">
    <property type="entry name" value="Acyl_transf_3"/>
    <property type="match status" value="1"/>
</dbReference>
<keyword evidence="1" id="KW-0812">Transmembrane</keyword>
<dbReference type="PANTHER" id="PTHR36927">
    <property type="entry name" value="BLR4337 PROTEIN"/>
    <property type="match status" value="1"/>
</dbReference>
<accession>A0A7W8A5K9</accession>
<keyword evidence="4" id="KW-1185">Reference proteome</keyword>
<feature type="transmembrane region" description="Helical" evidence="1">
    <location>
        <begin position="100"/>
        <end position="118"/>
    </location>
</feature>
<dbReference type="Proteomes" id="UP000568380">
    <property type="component" value="Unassembled WGS sequence"/>
</dbReference>
<sequence>MMTARGEPLSTSRPERRTALDALRAMVVVGLVFFHSSLVFDEGSDFYVKNADTTSVTMIFAGLAVVWAMPLLFLIAGVGSWHSLAKRGPGGFALERLRRLGVPLVFAMVTLLPIPQWLRLRSQPGHHESYWQFLPDFFTIHLEWGKFPFVLQGRYFETGHLWFVLLLLTFALLLAPLVRWVPAARARAVCERMAVLAGRRGAVLLPALLLGAACALLGIEQEYGGWHHWTYLLFFACGFVIAADGRFREAMRRDAKLALTAGIVFFVAGSPAFIIAGDETFSAMTPFAMGARVLYGAAGWSCVAAIMGLLDRPRSPAASPPSGGGGRFYAYLAPAVLPLYVLHQPIVVIVAFFVVSWHLPLAVKLAVVVLASLAIIFTVYDVVVRRTKVTRFLFGMRV</sequence>
<organism evidence="3 4">
    <name type="scientific">Nonomuraea endophytica</name>
    <dbReference type="NCBI Taxonomy" id="714136"/>
    <lineage>
        <taxon>Bacteria</taxon>
        <taxon>Bacillati</taxon>
        <taxon>Actinomycetota</taxon>
        <taxon>Actinomycetes</taxon>
        <taxon>Streptosporangiales</taxon>
        <taxon>Streptosporangiaceae</taxon>
        <taxon>Nonomuraea</taxon>
    </lineage>
</organism>
<feature type="transmembrane region" description="Helical" evidence="1">
    <location>
        <begin position="289"/>
        <end position="310"/>
    </location>
</feature>
<feature type="transmembrane region" description="Helical" evidence="1">
    <location>
        <begin position="58"/>
        <end position="79"/>
    </location>
</feature>
<feature type="transmembrane region" description="Helical" evidence="1">
    <location>
        <begin position="361"/>
        <end position="383"/>
    </location>
</feature>
<feature type="transmembrane region" description="Helical" evidence="1">
    <location>
        <begin position="331"/>
        <end position="355"/>
    </location>
</feature>
<dbReference type="InterPro" id="IPR050623">
    <property type="entry name" value="Glucan_succinyl_AcylTrfase"/>
</dbReference>
<feature type="transmembrane region" description="Helical" evidence="1">
    <location>
        <begin position="161"/>
        <end position="181"/>
    </location>
</feature>
<gene>
    <name evidence="3" type="ORF">HNR40_004915</name>
</gene>
<comment type="caution">
    <text evidence="3">The sequence shown here is derived from an EMBL/GenBank/DDBJ whole genome shotgun (WGS) entry which is preliminary data.</text>
</comment>
<feature type="transmembrane region" description="Helical" evidence="1">
    <location>
        <begin position="202"/>
        <end position="219"/>
    </location>
</feature>
<dbReference type="AlphaFoldDB" id="A0A7W8A5K9"/>
<evidence type="ECO:0000256" key="1">
    <source>
        <dbReference type="SAM" id="Phobius"/>
    </source>
</evidence>
<evidence type="ECO:0000313" key="3">
    <source>
        <dbReference type="EMBL" id="MBB5079429.1"/>
    </source>
</evidence>
<keyword evidence="1" id="KW-1133">Transmembrane helix</keyword>
<dbReference type="PANTHER" id="PTHR36927:SF3">
    <property type="entry name" value="GLUCANS BIOSYNTHESIS PROTEIN C"/>
    <property type="match status" value="1"/>
</dbReference>